<reference evidence="1 2" key="1">
    <citation type="submission" date="2019-11" db="EMBL/GenBank/DDBJ databases">
        <title>Caenimonas koreensis gen. nov., sp. nov., isolated from activated sludge.</title>
        <authorList>
            <person name="Seung H.R."/>
        </authorList>
    </citation>
    <scope>NUCLEOTIDE SEQUENCE [LARGE SCALE GENOMIC DNA]</scope>
    <source>
        <strain evidence="1 2">EMB320</strain>
    </source>
</reference>
<dbReference type="PANTHER" id="PTHR43861">
    <property type="entry name" value="TRANS-ACONITATE 2-METHYLTRANSFERASE-RELATED"/>
    <property type="match status" value="1"/>
</dbReference>
<keyword evidence="1" id="KW-0489">Methyltransferase</keyword>
<dbReference type="AlphaFoldDB" id="A0A844AT35"/>
<dbReference type="GO" id="GO:0032259">
    <property type="term" value="P:methylation"/>
    <property type="evidence" value="ECO:0007669"/>
    <property type="project" value="UniProtKB-KW"/>
</dbReference>
<dbReference type="Gene3D" id="3.40.50.150">
    <property type="entry name" value="Vaccinia Virus protein VP39"/>
    <property type="match status" value="1"/>
</dbReference>
<gene>
    <name evidence="1" type="ORF">GHT07_08230</name>
</gene>
<dbReference type="EMBL" id="WJBU01000006">
    <property type="protein sequence ID" value="MRD47264.1"/>
    <property type="molecule type" value="Genomic_DNA"/>
</dbReference>
<dbReference type="OrthoDB" id="9790457at2"/>
<protein>
    <submittedName>
        <fullName evidence="1">Methyltransferase domain-containing protein</fullName>
    </submittedName>
</protein>
<dbReference type="CDD" id="cd02440">
    <property type="entry name" value="AdoMet_MTases"/>
    <property type="match status" value="1"/>
</dbReference>
<dbReference type="SUPFAM" id="SSF53335">
    <property type="entry name" value="S-adenosyl-L-methionine-dependent methyltransferases"/>
    <property type="match status" value="1"/>
</dbReference>
<evidence type="ECO:0000313" key="1">
    <source>
        <dbReference type="EMBL" id="MRD47264.1"/>
    </source>
</evidence>
<keyword evidence="2" id="KW-1185">Reference proteome</keyword>
<evidence type="ECO:0000313" key="2">
    <source>
        <dbReference type="Proteomes" id="UP000487350"/>
    </source>
</evidence>
<sequence>MDKREESEVINGGRDVKNVDRCDACNGALTAGLETWHFVCGTCGLEHSTLQPQINEIESIDEAEREKALKPIRVHNFGVLLDWLRGRTARPAQAGAKPRLLDVGCAHGWFLEQAAAHYDVLGLEPDAAIAKRALARHLPVRNGYFPQALQAQEQFDVIVFNDVLEHIPGVTNILKECAARLPADGVVVVNAPDSRGFFYRLSRVFTRAGRQASFERMWQVGMPSPHLYYFNTKSMHRIAAASGFKVVAERALPSIVAKGLYDRINYAGNVSKLRSAVMTAGILALLPFMKLLPSDITVWVLAKQAD</sequence>
<dbReference type="InterPro" id="IPR029063">
    <property type="entry name" value="SAM-dependent_MTases_sf"/>
</dbReference>
<organism evidence="1 2">
    <name type="scientific">Caenimonas koreensis DSM 17982</name>
    <dbReference type="NCBI Taxonomy" id="1121255"/>
    <lineage>
        <taxon>Bacteria</taxon>
        <taxon>Pseudomonadati</taxon>
        <taxon>Pseudomonadota</taxon>
        <taxon>Betaproteobacteria</taxon>
        <taxon>Burkholderiales</taxon>
        <taxon>Comamonadaceae</taxon>
        <taxon>Caenimonas</taxon>
    </lineage>
</organism>
<comment type="caution">
    <text evidence="1">The sequence shown here is derived from an EMBL/GenBank/DDBJ whole genome shotgun (WGS) entry which is preliminary data.</text>
</comment>
<dbReference type="GO" id="GO:0008168">
    <property type="term" value="F:methyltransferase activity"/>
    <property type="evidence" value="ECO:0007669"/>
    <property type="project" value="UniProtKB-KW"/>
</dbReference>
<proteinExistence type="predicted"/>
<dbReference type="Pfam" id="PF13489">
    <property type="entry name" value="Methyltransf_23"/>
    <property type="match status" value="1"/>
</dbReference>
<keyword evidence="1" id="KW-0808">Transferase</keyword>
<dbReference type="Proteomes" id="UP000487350">
    <property type="component" value="Unassembled WGS sequence"/>
</dbReference>
<name>A0A844AT35_9BURK</name>
<accession>A0A844AT35</accession>